<evidence type="ECO:0000313" key="3">
    <source>
        <dbReference type="Proteomes" id="UP000827892"/>
    </source>
</evidence>
<dbReference type="Proteomes" id="UP000827892">
    <property type="component" value="Chromosome X"/>
</dbReference>
<evidence type="ECO:0000313" key="2">
    <source>
        <dbReference type="EMBL" id="ULT81315.1"/>
    </source>
</evidence>
<feature type="compositionally biased region" description="Low complexity" evidence="1">
    <location>
        <begin position="222"/>
        <end position="233"/>
    </location>
</feature>
<reference evidence="2 3" key="1">
    <citation type="submission" date="2022-05" db="EMBL/GenBank/DDBJ databases">
        <title>Chromosome-level reference genomes for two strains of Caenorhabditis briggsae: an improved platform for comparative genomics.</title>
        <authorList>
            <person name="Stevens L."/>
            <person name="Andersen E.C."/>
        </authorList>
    </citation>
    <scope>NUCLEOTIDE SEQUENCE [LARGE SCALE GENOMIC DNA]</scope>
    <source>
        <strain evidence="2">QX1410_ONT</strain>
        <tissue evidence="2">Whole-organism</tissue>
    </source>
</reference>
<feature type="compositionally biased region" description="Polar residues" evidence="1">
    <location>
        <begin position="259"/>
        <end position="270"/>
    </location>
</feature>
<protein>
    <submittedName>
        <fullName evidence="2">Uncharacterized protein</fullName>
    </submittedName>
</protein>
<dbReference type="AlphaFoldDB" id="A0AAE9CUA5"/>
<proteinExistence type="predicted"/>
<evidence type="ECO:0000256" key="1">
    <source>
        <dbReference type="SAM" id="MobiDB-lite"/>
    </source>
</evidence>
<organism evidence="2 3">
    <name type="scientific">Caenorhabditis briggsae</name>
    <dbReference type="NCBI Taxonomy" id="6238"/>
    <lineage>
        <taxon>Eukaryota</taxon>
        <taxon>Metazoa</taxon>
        <taxon>Ecdysozoa</taxon>
        <taxon>Nematoda</taxon>
        <taxon>Chromadorea</taxon>
        <taxon>Rhabditida</taxon>
        <taxon>Rhabditina</taxon>
        <taxon>Rhabditomorpha</taxon>
        <taxon>Rhabditoidea</taxon>
        <taxon>Rhabditidae</taxon>
        <taxon>Peloderinae</taxon>
        <taxon>Caenorhabditis</taxon>
    </lineage>
</organism>
<accession>A0AAE9CUA5</accession>
<name>A0AAE9CUA5_CAEBR</name>
<feature type="compositionally biased region" description="Basic and acidic residues" evidence="1">
    <location>
        <begin position="391"/>
        <end position="401"/>
    </location>
</feature>
<gene>
    <name evidence="2" type="ORF">L3Y34_011300</name>
</gene>
<dbReference type="EMBL" id="CP090896">
    <property type="protein sequence ID" value="ULT81315.1"/>
    <property type="molecule type" value="Genomic_DNA"/>
</dbReference>
<sequence length="401" mass="45098">MRQTFSYDAKSEGDKVIVSGRTYLFVVLIRMNGKKTTPRPPDGEDNGVMKNNGDSKIKAAASESRTQQDEPDAGIAQDASQKIQQAPLAQVNEELQQRQRAHNQLILQMLQNQQAQHNRDQRARQGLPAQNELPARVIDYSPLNHYLQQGSRILARTNELLQLLMEPQAQNDMNQADGEDLREKEVEKPQTAAELQKAQCARIHQMIQKQQAEHLKNHHAQQDQQAQKPQTAAELQKAQCARIHQMIQKQQAEHLKNRPAQQDQQAQNEPTIESTFLSDLTKADESILQHLYKPIGNNMNPIPLSLNILNLRAPQVQNTQIAAISQDDEERQRQLLKKIPAHVDGKTSLYQVYTAGDSQGHHSSRPTPKRAREADESGAGPSSPNPAKHSKKEDHASPTED</sequence>
<feature type="region of interest" description="Disordered" evidence="1">
    <location>
        <begin position="354"/>
        <end position="401"/>
    </location>
</feature>
<feature type="region of interest" description="Disordered" evidence="1">
    <location>
        <begin position="33"/>
        <end position="81"/>
    </location>
</feature>
<feature type="region of interest" description="Disordered" evidence="1">
    <location>
        <begin position="208"/>
        <end position="270"/>
    </location>
</feature>